<dbReference type="SMART" id="SM00912">
    <property type="entry name" value="Haemagg_act"/>
    <property type="match status" value="1"/>
</dbReference>
<name>A0A2X0WH24_9GAMM</name>
<evidence type="ECO:0000313" key="3">
    <source>
        <dbReference type="EMBL" id="SPT69707.1"/>
    </source>
</evidence>
<dbReference type="Pfam" id="PF18676">
    <property type="entry name" value="MBG_2"/>
    <property type="match status" value="1"/>
</dbReference>
<evidence type="ECO:0000313" key="4">
    <source>
        <dbReference type="Proteomes" id="UP000250086"/>
    </source>
</evidence>
<dbReference type="NCBIfam" id="TIGR01901">
    <property type="entry name" value="adhes_NPXG"/>
    <property type="match status" value="1"/>
</dbReference>
<dbReference type="Proteomes" id="UP000250086">
    <property type="component" value="Unassembled WGS sequence"/>
</dbReference>
<feature type="chain" id="PRO_5015855463" evidence="1">
    <location>
        <begin position="21"/>
        <end position="767"/>
    </location>
</feature>
<protein>
    <submittedName>
        <fullName evidence="3">Filamentous hemagglutinin family N-terminal domain</fullName>
    </submittedName>
</protein>
<evidence type="ECO:0000259" key="2">
    <source>
        <dbReference type="SMART" id="SM00912"/>
    </source>
</evidence>
<dbReference type="EMBL" id="UAPV01000001">
    <property type="protein sequence ID" value="SPT69707.1"/>
    <property type="molecule type" value="Genomic_DNA"/>
</dbReference>
<dbReference type="PANTHER" id="PTHR12338:SF5">
    <property type="entry name" value="ANTIGEN 43-RELATED"/>
    <property type="match status" value="1"/>
</dbReference>
<feature type="signal peptide" evidence="1">
    <location>
        <begin position="1"/>
        <end position="20"/>
    </location>
</feature>
<sequence length="767" mass="82814">MNNIKYTLLPLFAVCLECSAANLPTGGQFIGQQGTIQNLGNNLTIKSNNTNNIIKWDTYNIATNNKVVYDSKNYLNLVKNGKSVINGELVGAGRVILVNPNGISVEAGATLNVNKLMLSTAHISDESIDNFANTGNLSVTSKGMGKVTLLGNVETYNLIIDAGQIIIKDTANISSKFGGQLVNDPNNPTKPNIQLKSSTGRIDIGGSKAFDIEKNYGLKAADFVDHRGQTAISTKQEFLNIGNNLSGSYWLTNDVDLGNIKESIGSDKAFTGSLDGAFNHISYSMSLDGKNVANAGLFSSIDGGRVSNLMFDRAEINISNTTADMSIGALSGTLDRAYLENIVIKDFNLNLNNNTGSIHTGALAGTLSGITPSVLKNIETKFTKLDAIATNDLKAGAFIGNAKTAATLQGLNVAISDKKLNAIAVNTAALDVATDYKTAIDKASKNFKDSFAKDFVTNNNIAYNKGFLMPFFTEDFSVDYNGKSHQYSSFLKDKYQWFNLANFASLNNDGKHVNANIYNIDFIANRPDLLYFVDAKGNHSSVGQGHLTINKVHLGDITINSQTINQGDKLPNFTIGNEGALNFVNSEGFGDLNVKFEVVNYNGADGTYKITLKENGHNNYTFNVIEGTLTVNKTGGTVTPPPVVVPPVVKPPVVNPPAQKPPVITPPQIPQNPGDSVPNAHDYAKYHQLLQSTHDSCDFCTGRHSLFTTREDGEMHMSRYMHDIRDMSLAQNSSEPEKAVDMIIDAQDKDNTTMTATNSADYKNTAI</sequence>
<keyword evidence="4" id="KW-1185">Reference proteome</keyword>
<evidence type="ECO:0000256" key="1">
    <source>
        <dbReference type="SAM" id="SignalP"/>
    </source>
</evidence>
<dbReference type="SUPFAM" id="SSF51126">
    <property type="entry name" value="Pectin lyase-like"/>
    <property type="match status" value="1"/>
</dbReference>
<dbReference type="Gene3D" id="2.160.20.10">
    <property type="entry name" value="Single-stranded right-handed beta-helix, Pectin lyase-like"/>
    <property type="match status" value="1"/>
</dbReference>
<gene>
    <name evidence="3" type="ORF">NCTC13093_01087</name>
</gene>
<feature type="domain" description="Filamentous haemagglutinin FhaB/tRNA nuclease CdiA-like TPS" evidence="2">
    <location>
        <begin position="20"/>
        <end position="127"/>
    </location>
</feature>
<dbReference type="InterPro" id="IPR012334">
    <property type="entry name" value="Pectin_lyas_fold"/>
</dbReference>
<proteinExistence type="predicted"/>
<reference evidence="3 4" key="1">
    <citation type="submission" date="2018-06" db="EMBL/GenBank/DDBJ databases">
        <authorList>
            <consortium name="Pathogen Informatics"/>
            <person name="Doyle S."/>
        </authorList>
    </citation>
    <scope>NUCLEOTIDE SEQUENCE [LARGE SCALE GENOMIC DNA]</scope>
    <source>
        <strain evidence="3 4">NCTC13093</strain>
    </source>
</reference>
<dbReference type="PANTHER" id="PTHR12338">
    <property type="entry name" value="AUTOTRANSPORTER"/>
    <property type="match status" value="1"/>
</dbReference>
<organism evidence="3 4">
    <name type="scientific">Anaerobiospirillum thomasii</name>
    <dbReference type="NCBI Taxonomy" id="179995"/>
    <lineage>
        <taxon>Bacteria</taxon>
        <taxon>Pseudomonadati</taxon>
        <taxon>Pseudomonadota</taxon>
        <taxon>Gammaproteobacteria</taxon>
        <taxon>Aeromonadales</taxon>
        <taxon>Succinivibrionaceae</taxon>
        <taxon>Anaerobiospirillum</taxon>
    </lineage>
</organism>
<dbReference type="InterPro" id="IPR050909">
    <property type="entry name" value="Bact_Autotransporter_VF"/>
</dbReference>
<dbReference type="AlphaFoldDB" id="A0A2X0WH24"/>
<dbReference type="InterPro" id="IPR008638">
    <property type="entry name" value="FhaB/CdiA-like_TPS"/>
</dbReference>
<dbReference type="RefSeq" id="WP_113743855.1">
    <property type="nucleotide sequence ID" value="NZ_UAPV01000001.1"/>
</dbReference>
<accession>A0A2X0WH24</accession>
<dbReference type="Pfam" id="PF05860">
    <property type="entry name" value="TPS"/>
    <property type="match status" value="1"/>
</dbReference>
<dbReference type="InterPro" id="IPR011050">
    <property type="entry name" value="Pectin_lyase_fold/virulence"/>
</dbReference>
<keyword evidence="1" id="KW-0732">Signal</keyword>
<dbReference type="InterPro" id="IPR041286">
    <property type="entry name" value="MBG_2"/>
</dbReference>